<keyword evidence="2" id="KW-1185">Reference proteome</keyword>
<dbReference type="AlphaFoldDB" id="A0A4Z0F824"/>
<dbReference type="EMBL" id="SRIO01000014">
    <property type="protein sequence ID" value="TFZ81883.1"/>
    <property type="molecule type" value="Genomic_DNA"/>
</dbReference>
<dbReference type="Pfam" id="PF06980">
    <property type="entry name" value="DUF1302"/>
    <property type="match status" value="1"/>
</dbReference>
<proteinExistence type="predicted"/>
<reference evidence="1 2" key="1">
    <citation type="journal article" date="2019" name="ISME J.">
        <title>Candidatus Macondimonas diazotrophica, a novel gammaproteobacterial genus dominating crude-oil-contaminated coastal sediments.</title>
        <authorList>
            <person name="Karthikeyan S."/>
            <person name="Konstantinidis K."/>
        </authorList>
    </citation>
    <scope>NUCLEOTIDE SEQUENCE [LARGE SCALE GENOMIC DNA]</scope>
    <source>
        <strain evidence="1 2">KTK01</strain>
    </source>
</reference>
<dbReference type="Proteomes" id="UP000297890">
    <property type="component" value="Unassembled WGS sequence"/>
</dbReference>
<name>A0A4Z0F824_9GAMM</name>
<evidence type="ECO:0000313" key="1">
    <source>
        <dbReference type="EMBL" id="TFZ81883.1"/>
    </source>
</evidence>
<comment type="caution">
    <text evidence="1">The sequence shown here is derived from an EMBL/GenBank/DDBJ whole genome shotgun (WGS) entry which is preliminary data.</text>
</comment>
<protein>
    <submittedName>
        <fullName evidence="1">LysR family transcriptional regulator</fullName>
    </submittedName>
</protein>
<sequence>MTASLVLGMTSSQTGHAGLIEDLSVSGYIREGISVNLADPKISPSDDKDDKYDVSMARTSIRADVTGRISDVDFTVVGRFSREMMTDYLSRLEEGGAGNEAMLSTIISEFGIGSPREGDLSAIYDEDAEIREAYFDFQALKNTKVRVGKQIVTFGETDFFQALDVFHGMDLRWRNFLEEPEELYQPLILFNSETYVPALDGTLQVVLRPGLDDADDIGTRIGLNGGRWAPDGLRTFDVFGSQTIGAPYNLEHPEGDKDDLTGALRWSSTLGSINYQLMWLHQFQPEVVINSRFAPYKTAPESPIAEAIYPIVDTFGLSANGYVPLGDIVWATEIAYTPDKPYNAGSSPLLNVLDLSVNSFQPRDLYLLGGYNGVVEKDTLRTMVRGETTIDLMKYLKTNRPSLFSVQVFDTWIMDFDESDDIVDLPAYSATKDEHSTIVTAGLFLNYDLDRINVGLASGFDVTYGGYFLLPSITFAYGDHWRIRAEADLFYPNGDELNNTHLFGTLNNSDQLYLRVSYQY</sequence>
<evidence type="ECO:0000313" key="2">
    <source>
        <dbReference type="Proteomes" id="UP000297890"/>
    </source>
</evidence>
<gene>
    <name evidence="1" type="ORF">E4680_10465</name>
</gene>
<dbReference type="InterPro" id="IPR010727">
    <property type="entry name" value="DUF1302"/>
</dbReference>
<accession>A0A4Z0F824</accession>
<organism evidence="1 2">
    <name type="scientific">Candidatus Macondimonas diazotrophica</name>
    <dbReference type="NCBI Taxonomy" id="2305248"/>
    <lineage>
        <taxon>Bacteria</taxon>
        <taxon>Pseudomonadati</taxon>
        <taxon>Pseudomonadota</taxon>
        <taxon>Gammaproteobacteria</taxon>
        <taxon>Chromatiales</taxon>
        <taxon>Ectothiorhodospiraceae</taxon>
        <taxon>Candidatus Macondimonas</taxon>
    </lineage>
</organism>